<proteinExistence type="predicted"/>
<comment type="caution">
    <text evidence="2">The sequence shown here is derived from an EMBL/GenBank/DDBJ whole genome shotgun (WGS) entry which is preliminary data.</text>
</comment>
<accession>A0ABT2E8A1</accession>
<keyword evidence="2" id="KW-0378">Hydrolase</keyword>
<evidence type="ECO:0000259" key="1">
    <source>
        <dbReference type="Pfam" id="PF00561"/>
    </source>
</evidence>
<dbReference type="EMBL" id="JAJISC010000001">
    <property type="protein sequence ID" value="MCS2607791.1"/>
    <property type="molecule type" value="Genomic_DNA"/>
</dbReference>
<dbReference type="Proteomes" id="UP001165542">
    <property type="component" value="Unassembled WGS sequence"/>
</dbReference>
<reference evidence="2" key="1">
    <citation type="submission" date="2021-11" db="EMBL/GenBank/DDBJ databases">
        <title>Halomonas sp., isolated from a coastal aquaculture zone in Dongshan Bay.</title>
        <authorList>
            <person name="Lin W."/>
        </authorList>
    </citation>
    <scope>NUCLEOTIDE SEQUENCE</scope>
    <source>
        <strain evidence="2">Yzlin-01</strain>
    </source>
</reference>
<dbReference type="InterPro" id="IPR000073">
    <property type="entry name" value="AB_hydrolase_1"/>
</dbReference>
<name>A0ABT2E8A1_9GAMM</name>
<dbReference type="SUPFAM" id="SSF53474">
    <property type="entry name" value="alpha/beta-Hydrolases"/>
    <property type="match status" value="1"/>
</dbReference>
<protein>
    <submittedName>
        <fullName evidence="2">Alpha/beta hydrolase</fullName>
    </submittedName>
</protein>
<gene>
    <name evidence="2" type="ORF">LLY24_00460</name>
</gene>
<evidence type="ECO:0000313" key="2">
    <source>
        <dbReference type="EMBL" id="MCS2607791.1"/>
    </source>
</evidence>
<dbReference type="RefSeq" id="WP_259034301.1">
    <property type="nucleotide sequence ID" value="NZ_JAJISC010000001.1"/>
</dbReference>
<evidence type="ECO:0000313" key="3">
    <source>
        <dbReference type="Proteomes" id="UP001165542"/>
    </source>
</evidence>
<dbReference type="Gene3D" id="3.40.50.1820">
    <property type="entry name" value="alpha/beta hydrolase"/>
    <property type="match status" value="1"/>
</dbReference>
<sequence>MPSAARKSVTLRSVSQAGPYFMTARQFLDTSAARLEYQWLRPAQAGGPTFVLLHEGLGSLELWKDFPAQLAATCHASVLTYSRQGYGYSSAISLPRPLDYLSVDGPSELARLLDALALDQVVLLGHSNCGFHG</sequence>
<feature type="domain" description="AB hydrolase-1" evidence="1">
    <location>
        <begin position="48"/>
        <end position="127"/>
    </location>
</feature>
<dbReference type="Pfam" id="PF00561">
    <property type="entry name" value="Abhydrolase_1"/>
    <property type="match status" value="1"/>
</dbReference>
<keyword evidence="3" id="KW-1185">Reference proteome</keyword>
<organism evidence="2 3">
    <name type="scientific">Halomonas dongshanensis</name>
    <dbReference type="NCBI Taxonomy" id="2890835"/>
    <lineage>
        <taxon>Bacteria</taxon>
        <taxon>Pseudomonadati</taxon>
        <taxon>Pseudomonadota</taxon>
        <taxon>Gammaproteobacteria</taxon>
        <taxon>Oceanospirillales</taxon>
        <taxon>Halomonadaceae</taxon>
        <taxon>Halomonas</taxon>
    </lineage>
</organism>
<dbReference type="GO" id="GO:0016787">
    <property type="term" value="F:hydrolase activity"/>
    <property type="evidence" value="ECO:0007669"/>
    <property type="project" value="UniProtKB-KW"/>
</dbReference>
<dbReference type="InterPro" id="IPR029058">
    <property type="entry name" value="AB_hydrolase_fold"/>
</dbReference>